<evidence type="ECO:0000259" key="1">
    <source>
        <dbReference type="Pfam" id="PF01610"/>
    </source>
</evidence>
<dbReference type="PANTHER" id="PTHR33498:SF1">
    <property type="entry name" value="TRANSPOSASE FOR INSERTION SEQUENCE ELEMENT IS1557"/>
    <property type="match status" value="1"/>
</dbReference>
<dbReference type="Proteomes" id="UP001501074">
    <property type="component" value="Unassembled WGS sequence"/>
</dbReference>
<evidence type="ECO:0000313" key="3">
    <source>
        <dbReference type="Proteomes" id="UP001501074"/>
    </source>
</evidence>
<dbReference type="InterPro" id="IPR047951">
    <property type="entry name" value="Transpos_ISL3"/>
</dbReference>
<accession>A0ABP6ZR18</accession>
<reference evidence="3" key="1">
    <citation type="journal article" date="2019" name="Int. J. Syst. Evol. Microbiol.">
        <title>The Global Catalogue of Microorganisms (GCM) 10K type strain sequencing project: providing services to taxonomists for standard genome sequencing and annotation.</title>
        <authorList>
            <consortium name="The Broad Institute Genomics Platform"/>
            <consortium name="The Broad Institute Genome Sequencing Center for Infectious Disease"/>
            <person name="Wu L."/>
            <person name="Ma J."/>
        </authorList>
    </citation>
    <scope>NUCLEOTIDE SEQUENCE [LARGE SCALE GENOMIC DNA]</scope>
    <source>
        <strain evidence="3">JCM 16902</strain>
    </source>
</reference>
<protein>
    <recommendedName>
        <fullName evidence="1">Transposase IS204/IS1001/IS1096/IS1165 DDE domain-containing protein</fullName>
    </recommendedName>
</protein>
<name>A0ABP6ZR18_9ACTN</name>
<sequence length="183" mass="20870">MDPHRDYLRRRLIEDPQFPVKHLLAEIRDRGYLGSAHLLNRYIHDGRLNLDQQLPAPKKVKGWIMTRPENLAIEDQAGLNDLQNLCPDLLRLTDLVHGFARMITTRDAKDLPAWMESAHTSGFPAVRSFVNGLRLDLKAVTAGLTLPYSNGPMEGANTKVKILKRQMYGRAGFPLLRRRILLN</sequence>
<dbReference type="PANTHER" id="PTHR33498">
    <property type="entry name" value="TRANSPOSASE FOR INSERTION SEQUENCE ELEMENT IS1557"/>
    <property type="match status" value="1"/>
</dbReference>
<evidence type="ECO:0000313" key="2">
    <source>
        <dbReference type="EMBL" id="GAA3613886.1"/>
    </source>
</evidence>
<keyword evidence="3" id="KW-1185">Reference proteome</keyword>
<dbReference type="EMBL" id="BAAAZO010000005">
    <property type="protein sequence ID" value="GAA3613886.1"/>
    <property type="molecule type" value="Genomic_DNA"/>
</dbReference>
<dbReference type="InterPro" id="IPR002560">
    <property type="entry name" value="Transposase_DDE"/>
</dbReference>
<dbReference type="Pfam" id="PF01610">
    <property type="entry name" value="DDE_Tnp_ISL3"/>
    <property type="match status" value="1"/>
</dbReference>
<organism evidence="2 3">
    <name type="scientific">Kineosporia mesophila</name>
    <dbReference type="NCBI Taxonomy" id="566012"/>
    <lineage>
        <taxon>Bacteria</taxon>
        <taxon>Bacillati</taxon>
        <taxon>Actinomycetota</taxon>
        <taxon>Actinomycetes</taxon>
        <taxon>Kineosporiales</taxon>
        <taxon>Kineosporiaceae</taxon>
        <taxon>Kineosporia</taxon>
    </lineage>
</organism>
<feature type="domain" description="Transposase IS204/IS1001/IS1096/IS1165 DDE" evidence="1">
    <location>
        <begin position="55"/>
        <end position="180"/>
    </location>
</feature>
<proteinExistence type="predicted"/>
<comment type="caution">
    <text evidence="2">The sequence shown here is derived from an EMBL/GenBank/DDBJ whole genome shotgun (WGS) entry which is preliminary data.</text>
</comment>
<dbReference type="RefSeq" id="WP_231487696.1">
    <property type="nucleotide sequence ID" value="NZ_BAAAZO010000005.1"/>
</dbReference>
<gene>
    <name evidence="2" type="ORF">GCM10022223_32630</name>
</gene>